<dbReference type="InterPro" id="IPR052404">
    <property type="entry name" value="SPP1-like_terminase"/>
</dbReference>
<evidence type="ECO:0000313" key="3">
    <source>
        <dbReference type="EMBL" id="ARQ07298.1"/>
    </source>
</evidence>
<dbReference type="STRING" id="1855823.MCCS_16610"/>
<dbReference type="AlphaFoldDB" id="A0A1W7ACG2"/>
<sequence length="160" mass="18443">MKMKLTEKQKRFADEYIRTANIFQSAINAGYSESYARTHSHKLLDNVSIKVYINARLKELERKTIMTLEETLEHITSTARGEIPEHIVITGEKGMQSIEEIPTQPNTRLKAALEMMKRYDAAEMDELKKEELRKKLANDQSTEDKIANLMNKLDVSINAE</sequence>
<dbReference type="RefSeq" id="WP_226997620.1">
    <property type="nucleotide sequence ID" value="NZ_CBCRZA010000015.1"/>
</dbReference>
<organism evidence="3 4">
    <name type="scientific">Macrococcoides canis</name>
    <dbReference type="NCBI Taxonomy" id="1855823"/>
    <lineage>
        <taxon>Bacteria</taxon>
        <taxon>Bacillati</taxon>
        <taxon>Bacillota</taxon>
        <taxon>Bacilli</taxon>
        <taxon>Bacillales</taxon>
        <taxon>Staphylococcaceae</taxon>
        <taxon>Macrococcoides</taxon>
    </lineage>
</organism>
<keyword evidence="1" id="KW-1188">Viral release from host cell</keyword>
<dbReference type="KEGG" id="mcak:MCCS_16610"/>
<dbReference type="Proteomes" id="UP000194154">
    <property type="component" value="Chromosome"/>
</dbReference>
<proteinExistence type="predicted"/>
<evidence type="ECO:0000313" key="4">
    <source>
        <dbReference type="Proteomes" id="UP000194154"/>
    </source>
</evidence>
<dbReference type="EMBL" id="CP021059">
    <property type="protein sequence ID" value="ARQ07298.1"/>
    <property type="molecule type" value="Genomic_DNA"/>
</dbReference>
<evidence type="ECO:0000256" key="2">
    <source>
        <dbReference type="ARBA" id="ARBA00023219"/>
    </source>
</evidence>
<dbReference type="Gene3D" id="6.10.140.2160">
    <property type="match status" value="1"/>
</dbReference>
<keyword evidence="2" id="KW-0231">Viral genome packaging</keyword>
<reference evidence="3 4" key="1">
    <citation type="journal article" date="2017" name="Int. J. Syst. Evol. Microbiol.">
        <title>Macrococcus canis sp. nov., a skin bacterium associated with infections in dogs.</title>
        <authorList>
            <person name="Gobeli Brawand S."/>
            <person name="Cotting K."/>
            <person name="Gomez-Sanz E."/>
            <person name="Collaud A."/>
            <person name="Thomann A."/>
            <person name="Brodard I."/>
            <person name="Rodriguez-Campos S."/>
            <person name="Strauss C."/>
            <person name="Perreten V."/>
        </authorList>
    </citation>
    <scope>NUCLEOTIDE SEQUENCE [LARGE SCALE GENOMIC DNA]</scope>
    <source>
        <strain evidence="3 4">KM45013</strain>
    </source>
</reference>
<gene>
    <name evidence="3" type="ORF">MCCS_16610</name>
</gene>
<dbReference type="Gene3D" id="1.10.10.1400">
    <property type="entry name" value="Terminase, small subunit, N-terminal DNA-binding domain, HTH motif"/>
    <property type="match status" value="1"/>
</dbReference>
<dbReference type="PANTHER" id="PTHR41328">
    <property type="entry name" value="TERMINASE SMALL SUBUNIT-RELATED"/>
    <property type="match status" value="1"/>
</dbReference>
<evidence type="ECO:0000256" key="1">
    <source>
        <dbReference type="ARBA" id="ARBA00022612"/>
    </source>
</evidence>
<dbReference type="PANTHER" id="PTHR41328:SF2">
    <property type="entry name" value="TERMINASE SMALL SUBUNIT"/>
    <property type="match status" value="1"/>
</dbReference>
<keyword evidence="4" id="KW-1185">Reference proteome</keyword>
<protein>
    <submittedName>
        <fullName evidence="3">Terminase small subunit</fullName>
    </submittedName>
</protein>
<dbReference type="InterPro" id="IPR038713">
    <property type="entry name" value="Terminase_Gp1_N_sf"/>
</dbReference>
<dbReference type="GeneID" id="35295767"/>
<dbReference type="GO" id="GO:0051276">
    <property type="term" value="P:chromosome organization"/>
    <property type="evidence" value="ECO:0007669"/>
    <property type="project" value="InterPro"/>
</dbReference>
<name>A0A1W7ACG2_9STAP</name>
<accession>A0A1W7ACG2</accession>
<dbReference type="InterPro" id="IPR005335">
    <property type="entry name" value="Terminase_ssu"/>
</dbReference>
<dbReference type="Pfam" id="PF03592">
    <property type="entry name" value="Terminase_2"/>
    <property type="match status" value="1"/>
</dbReference>